<dbReference type="RefSeq" id="WP_076476553.1">
    <property type="nucleotide sequence ID" value="NZ_FTNT01000002.1"/>
</dbReference>
<evidence type="ECO:0000259" key="1">
    <source>
        <dbReference type="Pfam" id="PF13556"/>
    </source>
</evidence>
<keyword evidence="2" id="KW-0238">DNA-binding</keyword>
<dbReference type="EMBL" id="FTNT01000002">
    <property type="protein sequence ID" value="SIR75219.1"/>
    <property type="molecule type" value="Genomic_DNA"/>
</dbReference>
<dbReference type="GO" id="GO:0003677">
    <property type="term" value="F:DNA binding"/>
    <property type="evidence" value="ECO:0007669"/>
    <property type="project" value="UniProtKB-KW"/>
</dbReference>
<dbReference type="OrthoDB" id="3190266at2"/>
<dbReference type="Gene3D" id="1.10.10.2840">
    <property type="entry name" value="PucR C-terminal helix-turn-helix domain"/>
    <property type="match status" value="1"/>
</dbReference>
<evidence type="ECO:0000313" key="3">
    <source>
        <dbReference type="Proteomes" id="UP000186218"/>
    </source>
</evidence>
<gene>
    <name evidence="2" type="ORF">SAMN05445060_0634</name>
</gene>
<dbReference type="InterPro" id="IPR042070">
    <property type="entry name" value="PucR_C-HTH_sf"/>
</dbReference>
<dbReference type="STRING" id="1344003.SAMN05445060_0634"/>
<name>A0A1N7DH54_9NOCA</name>
<dbReference type="Proteomes" id="UP000186218">
    <property type="component" value="Unassembled WGS sequence"/>
</dbReference>
<protein>
    <submittedName>
        <fullName evidence="2">DNA-binding transcriptional regulator, PucR family</fullName>
    </submittedName>
</protein>
<dbReference type="InterPro" id="IPR025736">
    <property type="entry name" value="PucR_C-HTH_dom"/>
</dbReference>
<dbReference type="AlphaFoldDB" id="A0A1N7DH54"/>
<evidence type="ECO:0000313" key="2">
    <source>
        <dbReference type="EMBL" id="SIR75219.1"/>
    </source>
</evidence>
<organism evidence="2 3">
    <name type="scientific">Williamsia sterculiae</name>
    <dbReference type="NCBI Taxonomy" id="1344003"/>
    <lineage>
        <taxon>Bacteria</taxon>
        <taxon>Bacillati</taxon>
        <taxon>Actinomycetota</taxon>
        <taxon>Actinomycetes</taxon>
        <taxon>Mycobacteriales</taxon>
        <taxon>Nocardiaceae</taxon>
        <taxon>Williamsia</taxon>
    </lineage>
</organism>
<dbReference type="Pfam" id="PF13556">
    <property type="entry name" value="HTH_30"/>
    <property type="match status" value="1"/>
</dbReference>
<dbReference type="InterPro" id="IPR051448">
    <property type="entry name" value="CdaR-like_regulators"/>
</dbReference>
<dbReference type="PANTHER" id="PTHR33744">
    <property type="entry name" value="CARBOHYDRATE DIACID REGULATOR"/>
    <property type="match status" value="1"/>
</dbReference>
<dbReference type="PANTHER" id="PTHR33744:SF17">
    <property type="entry name" value="CONSERVED PROTEIN"/>
    <property type="match status" value="1"/>
</dbReference>
<sequence length="541" mass="56290">MDNMGGGVPLGRLLLALDRMVVSLVDAPRGLDVTVSSVALLDPDDLHLGLGTAARSAEMFMLVGATDAEVVGWLGSLGGQVPVAVMVKTPSSEVVAQAAAVGSAVVAVDHGARWERLYNLVGRVIGQSGPVAGEGDVAESMSTGTSGDMFALAQAVAARTGGLVSIEDARSHVLAYSAAGDEADELRRLSILGREGPPAMLAWLRQWGVMDALRNGVDVVSVEARDDLGLRARLAVGIRRPGAGARGRDEYLGTIWLQRATSDFSADAGEVIAGAASVAARIIGRAASVPSAHTDQVRRLLGLRGSVVDVSYLAEALNLSRQGPVTVVGFAAGDPAHGATPALAGYLPALTLHASAFRPESVTTTVGGRAYVVLPRTEAEPAVRWARSAVDAAARQFGARVRAVIGDSAIGLAAVPDVRVAVDRVLDAAQHTADLTDDVVTVEMSRTSVLLGEIVAHLGANPDLQDPRVQALRDHDAERGTELIASVRAYLDAFGDVRSAAQSLHVHPNTLRYRIRRAQVTSGIDLTDPATRLVVALALRV</sequence>
<keyword evidence="3" id="KW-1185">Reference proteome</keyword>
<reference evidence="2 3" key="1">
    <citation type="submission" date="2017-01" db="EMBL/GenBank/DDBJ databases">
        <authorList>
            <person name="Mah S.A."/>
            <person name="Swanson W.J."/>
            <person name="Moy G.W."/>
            <person name="Vacquier V.D."/>
        </authorList>
    </citation>
    <scope>NUCLEOTIDE SEQUENCE [LARGE SCALE GENOMIC DNA]</scope>
    <source>
        <strain evidence="2 3">CPCC 203464</strain>
    </source>
</reference>
<proteinExistence type="predicted"/>
<feature type="domain" description="PucR C-terminal helix-turn-helix" evidence="1">
    <location>
        <begin position="483"/>
        <end position="541"/>
    </location>
</feature>
<accession>A0A1N7DH54</accession>